<keyword evidence="12" id="KW-1185">Reference proteome</keyword>
<dbReference type="Gene3D" id="1.10.8.500">
    <property type="entry name" value="HAMP domain in histidine kinase"/>
    <property type="match status" value="1"/>
</dbReference>
<dbReference type="Gene3D" id="1.10.287.950">
    <property type="entry name" value="Methyl-accepting chemotaxis protein"/>
    <property type="match status" value="1"/>
</dbReference>
<dbReference type="Proteomes" id="UP000315751">
    <property type="component" value="Unassembled WGS sequence"/>
</dbReference>
<comment type="caution">
    <text evidence="11">The sequence shown here is derived from an EMBL/GenBank/DDBJ whole genome shotgun (WGS) entry which is preliminary data.</text>
</comment>
<evidence type="ECO:0000256" key="1">
    <source>
        <dbReference type="ARBA" id="ARBA00004429"/>
    </source>
</evidence>
<evidence type="ECO:0000259" key="10">
    <source>
        <dbReference type="PROSITE" id="PS50906"/>
    </source>
</evidence>
<dbReference type="SMART" id="SM00304">
    <property type="entry name" value="HAMP"/>
    <property type="match status" value="1"/>
</dbReference>
<sequence length="682" mass="71928">MNRFRILHRVVLALLVPSLGLLLAAVVILAEKQATVSQMQTLSRLTQLATTVGDLVHEMQRERGASAVFLGSKGTQLQRELPEQRARTDQRRRALEAALKGDAASSVGGALAQILADASQRLTQLDEVRRKIDGLQIPAAESSAYFTATILRQLDVDIEISKSVTNPDVARALSAYVNFTQAKERAGEERANGAPAFAAGKFDMAQYRRFLGTVADEATYFRLFAASASPEDQAFLARTVTGEPVSEVERMRKVAVETAPGDALGGIEGPYWYKTTTARIDMMKTVEDYLSHNLLAQGDRVQDEAKGVLWTALAATLALFGVTGVLSTVIVRDITRPVAGMTQAMTRLAGGDQSVEVPGVGRKDEIGDMAASVEVFKRKMIEADRLRAEQESMKRRAEEEKRATMTKLADEFEASVKGVVGTVSSASAQLQSTAQSMSSTAAQTSLRSTAVAAAAEQASANVQTVASAAEELSSSIGEISRHVAESTRIASQAVTDAGRTNTQVQALASAAQKIDDVVKLINGIAGQTNLLALNATIEAARAGEAGKGFAVVASEVKLLATQTAKATEDISAQVRAIQQATTDSVSAIEGITGTITRINEIATTVASAVEEQGAATQEIARSVQQASSGTAEVATNITAVTQAAGETGAASSQVLTAAEDLSRQSDALRTQVDAFISKVRAA</sequence>
<evidence type="ECO:0000256" key="4">
    <source>
        <dbReference type="ARBA" id="ARBA00029447"/>
    </source>
</evidence>
<dbReference type="EMBL" id="VITR01000007">
    <property type="protein sequence ID" value="TWB41854.1"/>
    <property type="molecule type" value="Genomic_DNA"/>
</dbReference>
<evidence type="ECO:0000256" key="6">
    <source>
        <dbReference type="SAM" id="Coils"/>
    </source>
</evidence>
<dbReference type="InterPro" id="IPR004090">
    <property type="entry name" value="Chemotax_Me-accpt_rcpt"/>
</dbReference>
<evidence type="ECO:0000313" key="12">
    <source>
        <dbReference type="Proteomes" id="UP000315751"/>
    </source>
</evidence>
<dbReference type="Pfam" id="PF00015">
    <property type="entry name" value="MCPsignal"/>
    <property type="match status" value="1"/>
</dbReference>
<dbReference type="InterPro" id="IPR013587">
    <property type="entry name" value="Nitrate/nitrite_sensing"/>
</dbReference>
<dbReference type="PRINTS" id="PR00260">
    <property type="entry name" value="CHEMTRNSDUCR"/>
</dbReference>
<dbReference type="Pfam" id="PF00672">
    <property type="entry name" value="HAMP"/>
    <property type="match status" value="1"/>
</dbReference>
<protein>
    <submittedName>
        <fullName evidence="11">Methyl-accepting chemotaxis protein</fullName>
    </submittedName>
</protein>
<dbReference type="RefSeq" id="WP_145732965.1">
    <property type="nucleotide sequence ID" value="NZ_VITR01000007.1"/>
</dbReference>
<feature type="domain" description="NIT" evidence="10">
    <location>
        <begin position="50"/>
        <end position="301"/>
    </location>
</feature>
<comment type="similarity">
    <text evidence="4">Belongs to the methyl-accepting chemotaxis (MCP) protein family.</text>
</comment>
<keyword evidence="2" id="KW-1003">Cell membrane</keyword>
<dbReference type="SMART" id="SM00283">
    <property type="entry name" value="MA"/>
    <property type="match status" value="1"/>
</dbReference>
<dbReference type="PANTHER" id="PTHR32089:SF112">
    <property type="entry name" value="LYSOZYME-LIKE PROTEIN-RELATED"/>
    <property type="match status" value="1"/>
</dbReference>
<feature type="coiled-coil region" evidence="6">
    <location>
        <begin position="380"/>
        <end position="407"/>
    </location>
</feature>
<dbReference type="Pfam" id="PF08376">
    <property type="entry name" value="NIT"/>
    <property type="match status" value="1"/>
</dbReference>
<feature type="domain" description="HAMP" evidence="9">
    <location>
        <begin position="332"/>
        <end position="385"/>
    </location>
</feature>
<accession>A0A560H870</accession>
<dbReference type="InterPro" id="IPR000727">
    <property type="entry name" value="T_SNARE_dom"/>
</dbReference>
<keyword evidence="2" id="KW-0472">Membrane</keyword>
<dbReference type="GO" id="GO:0007165">
    <property type="term" value="P:signal transduction"/>
    <property type="evidence" value="ECO:0007669"/>
    <property type="project" value="UniProtKB-KW"/>
</dbReference>
<evidence type="ECO:0000256" key="2">
    <source>
        <dbReference type="ARBA" id="ARBA00022519"/>
    </source>
</evidence>
<dbReference type="InterPro" id="IPR004089">
    <property type="entry name" value="MCPsignal_dom"/>
</dbReference>
<evidence type="ECO:0000259" key="9">
    <source>
        <dbReference type="PROSITE" id="PS50885"/>
    </source>
</evidence>
<dbReference type="PROSITE" id="PS50111">
    <property type="entry name" value="CHEMOTAXIS_TRANSDUC_2"/>
    <property type="match status" value="1"/>
</dbReference>
<comment type="subcellular location">
    <subcellularLocation>
        <location evidence="1">Cell inner membrane</location>
        <topology evidence="1">Multi-pass membrane protein</topology>
    </subcellularLocation>
</comment>
<keyword evidence="3 5" id="KW-0807">Transducer</keyword>
<evidence type="ECO:0000256" key="5">
    <source>
        <dbReference type="PROSITE-ProRule" id="PRU00284"/>
    </source>
</evidence>
<evidence type="ECO:0000256" key="3">
    <source>
        <dbReference type="ARBA" id="ARBA00023224"/>
    </source>
</evidence>
<proteinExistence type="inferred from homology"/>
<evidence type="ECO:0000259" key="7">
    <source>
        <dbReference type="PROSITE" id="PS50111"/>
    </source>
</evidence>
<keyword evidence="6" id="KW-0175">Coiled coil</keyword>
<dbReference type="PROSITE" id="PS50192">
    <property type="entry name" value="T_SNARE"/>
    <property type="match status" value="1"/>
</dbReference>
<name>A0A560H870_9PROT</name>
<dbReference type="PROSITE" id="PS50885">
    <property type="entry name" value="HAMP"/>
    <property type="match status" value="1"/>
</dbReference>
<evidence type="ECO:0000313" key="11">
    <source>
        <dbReference type="EMBL" id="TWB41854.1"/>
    </source>
</evidence>
<dbReference type="InterPro" id="IPR010910">
    <property type="entry name" value="Nitrate/nitrite_sensing_bac"/>
</dbReference>
<dbReference type="CDD" id="cd06225">
    <property type="entry name" value="HAMP"/>
    <property type="match status" value="1"/>
</dbReference>
<dbReference type="GO" id="GO:0006935">
    <property type="term" value="P:chemotaxis"/>
    <property type="evidence" value="ECO:0007669"/>
    <property type="project" value="InterPro"/>
</dbReference>
<feature type="domain" description="Methyl-accepting transducer" evidence="7">
    <location>
        <begin position="419"/>
        <end position="662"/>
    </location>
</feature>
<dbReference type="OrthoDB" id="2489132at2"/>
<reference evidence="11 12" key="1">
    <citation type="submission" date="2019-06" db="EMBL/GenBank/DDBJ databases">
        <title>Genomic Encyclopedia of Type Strains, Phase IV (KMG-V): Genome sequencing to study the core and pangenomes of soil and plant-associated prokaryotes.</title>
        <authorList>
            <person name="Whitman W."/>
        </authorList>
    </citation>
    <scope>NUCLEOTIDE SEQUENCE [LARGE SCALE GENOMIC DNA]</scope>
    <source>
        <strain evidence="11 12">BR 11622</strain>
    </source>
</reference>
<evidence type="ECO:0000259" key="8">
    <source>
        <dbReference type="PROSITE" id="PS50192"/>
    </source>
</evidence>
<organism evidence="11 12">
    <name type="scientific">Nitrospirillum amazonense</name>
    <dbReference type="NCBI Taxonomy" id="28077"/>
    <lineage>
        <taxon>Bacteria</taxon>
        <taxon>Pseudomonadati</taxon>
        <taxon>Pseudomonadota</taxon>
        <taxon>Alphaproteobacteria</taxon>
        <taxon>Rhodospirillales</taxon>
        <taxon>Azospirillaceae</taxon>
        <taxon>Nitrospirillum</taxon>
    </lineage>
</organism>
<dbReference type="PROSITE" id="PS50906">
    <property type="entry name" value="NIT"/>
    <property type="match status" value="1"/>
</dbReference>
<dbReference type="SUPFAM" id="SSF58104">
    <property type="entry name" value="Methyl-accepting chemotaxis protein (MCP) signaling domain"/>
    <property type="match status" value="1"/>
</dbReference>
<feature type="domain" description="T-SNARE coiled-coil homology" evidence="8">
    <location>
        <begin position="578"/>
        <end position="640"/>
    </location>
</feature>
<dbReference type="PANTHER" id="PTHR32089">
    <property type="entry name" value="METHYL-ACCEPTING CHEMOTAXIS PROTEIN MCPB"/>
    <property type="match status" value="1"/>
</dbReference>
<dbReference type="InterPro" id="IPR003660">
    <property type="entry name" value="HAMP_dom"/>
</dbReference>
<keyword evidence="2" id="KW-0997">Cell inner membrane</keyword>
<gene>
    <name evidence="11" type="ORF">FBZ90_107229</name>
</gene>
<dbReference type="GO" id="GO:0004888">
    <property type="term" value="F:transmembrane signaling receptor activity"/>
    <property type="evidence" value="ECO:0007669"/>
    <property type="project" value="InterPro"/>
</dbReference>
<dbReference type="AlphaFoldDB" id="A0A560H870"/>
<dbReference type="GO" id="GO:0005886">
    <property type="term" value="C:plasma membrane"/>
    <property type="evidence" value="ECO:0007669"/>
    <property type="project" value="UniProtKB-SubCell"/>
</dbReference>